<gene>
    <name evidence="2" type="ORF">FRC96_20190</name>
</gene>
<dbReference type="PROSITE" id="PS01088">
    <property type="entry name" value="CAP_1"/>
    <property type="match status" value="1"/>
</dbReference>
<dbReference type="InterPro" id="IPR036291">
    <property type="entry name" value="NAD(P)-bd_dom_sf"/>
</dbReference>
<dbReference type="OrthoDB" id="5482381at2"/>
<feature type="compositionally biased region" description="Acidic residues" evidence="1">
    <location>
        <begin position="72"/>
        <end position="88"/>
    </location>
</feature>
<feature type="region of interest" description="Disordered" evidence="1">
    <location>
        <begin position="63"/>
        <end position="139"/>
    </location>
</feature>
<dbReference type="RefSeq" id="WP_146977289.1">
    <property type="nucleotide sequence ID" value="NZ_VOSL01000145.1"/>
</dbReference>
<reference evidence="2 3" key="1">
    <citation type="submission" date="2019-08" db="EMBL/GenBank/DDBJ databases">
        <title>Bradymonadales sp. TMQ2.</title>
        <authorList>
            <person name="Liang Q."/>
        </authorList>
    </citation>
    <scope>NUCLEOTIDE SEQUENCE [LARGE SCALE GENOMIC DNA]</scope>
    <source>
        <strain evidence="2 3">TMQ2</strain>
    </source>
</reference>
<feature type="compositionally biased region" description="Low complexity" evidence="1">
    <location>
        <begin position="129"/>
        <end position="139"/>
    </location>
</feature>
<comment type="caution">
    <text evidence="2">The sequence shown here is derived from an EMBL/GenBank/DDBJ whole genome shotgun (WGS) entry which is preliminary data.</text>
</comment>
<evidence type="ECO:0000256" key="1">
    <source>
        <dbReference type="SAM" id="MobiDB-lite"/>
    </source>
</evidence>
<evidence type="ECO:0000313" key="2">
    <source>
        <dbReference type="EMBL" id="TXD31795.1"/>
    </source>
</evidence>
<sequence length="553" mass="58865">MSDPRSKDQLPWPRLIERLERSQQRLEAAHTDYLEAAAASQRALSQVLESHAELVDTIRHLASAQQPSQDSAAEDPPAEPAPPEEETSSEAIATAAHSPHVAVSPTSGALSDAELPARTSIPPLPASPSPASATGASAARHITSPTLAPVDAPGQPLPALKRGQRALITNDGFGVAPLLAELLNARGVRARVEGRRPELNGPTDVVIFLGSLRAPAHLDDAMSVVEDALVTAERFTTRLMQPGAGFVAVLDSAGAFGLEPFDPVVAPYGAAVGLARALRHRHRAAHVKVIDLNAEGLDTRTIAQHLANELFEGAESSPVALGPAGRREVRWEPFANRATPAPWLDDTGAPLIYVPGPGAVLATAVERLAIAHELPVAVLNRPGVSTQLARRMAERGVALRSADYDLERLFPTMDFLDALRADHGPIAAIVAEPFPARRPDDVLRWDATRPALDEFNALLAMTINDPLNLLAVGLGPGTPAVVASAIRYFARAESLRRNERLQVRLVHLDGAGAPTRGDLGPRDFALTELLSADEPAMAEVRFERTSSRPATQR</sequence>
<name>A0A5C6X0V6_9DELT</name>
<evidence type="ECO:0000313" key="3">
    <source>
        <dbReference type="Proteomes" id="UP000321046"/>
    </source>
</evidence>
<dbReference type="InterPro" id="IPR018106">
    <property type="entry name" value="CAP_CS_N"/>
</dbReference>
<dbReference type="EMBL" id="VOSL01000145">
    <property type="protein sequence ID" value="TXD31795.1"/>
    <property type="molecule type" value="Genomic_DNA"/>
</dbReference>
<dbReference type="SUPFAM" id="SSF51735">
    <property type="entry name" value="NAD(P)-binding Rossmann-fold domains"/>
    <property type="match status" value="1"/>
</dbReference>
<organism evidence="2 3">
    <name type="scientific">Lujinxingia vulgaris</name>
    <dbReference type="NCBI Taxonomy" id="2600176"/>
    <lineage>
        <taxon>Bacteria</taxon>
        <taxon>Deltaproteobacteria</taxon>
        <taxon>Bradymonadales</taxon>
        <taxon>Lujinxingiaceae</taxon>
        <taxon>Lujinxingia</taxon>
    </lineage>
</organism>
<dbReference type="Proteomes" id="UP000321046">
    <property type="component" value="Unassembled WGS sequence"/>
</dbReference>
<accession>A0A5C6X0V6</accession>
<protein>
    <submittedName>
        <fullName evidence="2">Uncharacterized protein</fullName>
    </submittedName>
</protein>
<proteinExistence type="predicted"/>
<dbReference type="AlphaFoldDB" id="A0A5C6X0V6"/>